<dbReference type="EMBL" id="LSRC01000036">
    <property type="protein sequence ID" value="KXI16834.1"/>
    <property type="molecule type" value="Genomic_DNA"/>
</dbReference>
<dbReference type="AlphaFoldDB" id="A0A135Z596"/>
<reference evidence="6 7" key="1">
    <citation type="submission" date="2016-02" db="EMBL/GenBank/DDBJ databases">
        <authorList>
            <person name="Wen L."/>
            <person name="He K."/>
            <person name="Yang H."/>
        </authorList>
    </citation>
    <scope>NUCLEOTIDE SEQUENCE [LARGE SCALE GENOMIC DNA]</scope>
    <source>
        <strain evidence="6 7">CMW7778B</strain>
    </source>
</reference>
<proteinExistence type="inferred from homology"/>
<keyword evidence="5" id="KW-1133">Transmembrane helix</keyword>
<feature type="region of interest" description="Disordered" evidence="4">
    <location>
        <begin position="13"/>
        <end position="34"/>
    </location>
</feature>
<feature type="transmembrane region" description="Helical" evidence="5">
    <location>
        <begin position="51"/>
        <end position="71"/>
    </location>
</feature>
<sequence>MLTDGYSKHVTLPSAAKRDVAPQLNPSLRHQGTCQQGHDMRRSRMTNIKKMLGAGIAVASLLGFAACGSSSSTKSSEPKEAKLTVWAASEDQAKSDSWLPTMEEAFKKAHPEYKITFKNAVVAPPDASKTVKQDAKAAADVYLFANDQLGDLVQANAIGELSDDAVAQVKQQDAEPLIQSVTAQNGKMYGVPFTGNTWFMYYDKSKFTDEDVKSLDAMLAKGKVAFNVANAWYLPGFYLDGNMSLFGEKSNDGKAGIKLSDKAAAITKYLVKLVANKNFVMDNDEGAGLAAIQNHTADAFFSGSWQANDVKKALGANYAAAQLPKFKTEAGEFQMKSFAGSKAVAYNPNSKAARIAAKFAAFLGSKESQKKYYELQNTIPSDKSLADIVKGDPAAVAQMNTIANTSVLQPTIAEMGSFWDPTKTFGTALANKEINEGNAAAKTADWAKGFEAALSK</sequence>
<evidence type="ECO:0000256" key="2">
    <source>
        <dbReference type="ARBA" id="ARBA00022448"/>
    </source>
</evidence>
<comment type="caution">
    <text evidence="6">The sequence shown here is derived from an EMBL/GenBank/DDBJ whole genome shotgun (WGS) entry which is preliminary data.</text>
</comment>
<evidence type="ECO:0000256" key="4">
    <source>
        <dbReference type="SAM" id="MobiDB-lite"/>
    </source>
</evidence>
<keyword evidence="5" id="KW-0472">Membrane</keyword>
<evidence type="ECO:0000256" key="3">
    <source>
        <dbReference type="ARBA" id="ARBA00022729"/>
    </source>
</evidence>
<dbReference type="PATRIC" id="fig|2702.101.peg.858"/>
<feature type="compositionally biased region" description="Polar residues" evidence="4">
    <location>
        <begin position="24"/>
        <end position="34"/>
    </location>
</feature>
<comment type="similarity">
    <text evidence="1">Belongs to the bacterial solute-binding protein 1 family.</text>
</comment>
<keyword evidence="5" id="KW-0812">Transmembrane</keyword>
<evidence type="ECO:0000313" key="6">
    <source>
        <dbReference type="EMBL" id="KXI16834.1"/>
    </source>
</evidence>
<dbReference type="GO" id="GO:0055052">
    <property type="term" value="C:ATP-binding cassette (ABC) transporter complex, substrate-binding subunit-containing"/>
    <property type="evidence" value="ECO:0007669"/>
    <property type="project" value="TreeGrafter"/>
</dbReference>
<keyword evidence="2" id="KW-0813">Transport</keyword>
<keyword evidence="3" id="KW-0732">Signal</keyword>
<evidence type="ECO:0000313" key="7">
    <source>
        <dbReference type="Proteomes" id="UP000070505"/>
    </source>
</evidence>
<dbReference type="Gene3D" id="3.40.190.10">
    <property type="entry name" value="Periplasmic binding protein-like II"/>
    <property type="match status" value="2"/>
</dbReference>
<gene>
    <name evidence="6" type="ORF">HMPREF3230_00881</name>
</gene>
<dbReference type="InterPro" id="IPR006059">
    <property type="entry name" value="SBP"/>
</dbReference>
<dbReference type="GO" id="GO:1901982">
    <property type="term" value="F:maltose binding"/>
    <property type="evidence" value="ECO:0007669"/>
    <property type="project" value="TreeGrafter"/>
</dbReference>
<evidence type="ECO:0000256" key="5">
    <source>
        <dbReference type="SAM" id="Phobius"/>
    </source>
</evidence>
<dbReference type="PANTHER" id="PTHR30061">
    <property type="entry name" value="MALTOSE-BINDING PERIPLASMIC PROTEIN"/>
    <property type="match status" value="1"/>
</dbReference>
<dbReference type="GO" id="GO:0015768">
    <property type="term" value="P:maltose transport"/>
    <property type="evidence" value="ECO:0007669"/>
    <property type="project" value="TreeGrafter"/>
</dbReference>
<accession>A0A135Z596</accession>
<protein>
    <submittedName>
        <fullName evidence="6">ABC transporter, solute-binding protein</fullName>
    </submittedName>
</protein>
<organism evidence="6 7">
    <name type="scientific">Gardnerella vaginalis</name>
    <dbReference type="NCBI Taxonomy" id="2702"/>
    <lineage>
        <taxon>Bacteria</taxon>
        <taxon>Bacillati</taxon>
        <taxon>Actinomycetota</taxon>
        <taxon>Actinomycetes</taxon>
        <taxon>Bifidobacteriales</taxon>
        <taxon>Bifidobacteriaceae</taxon>
        <taxon>Gardnerella</taxon>
    </lineage>
</organism>
<dbReference type="Pfam" id="PF13416">
    <property type="entry name" value="SBP_bac_8"/>
    <property type="match status" value="1"/>
</dbReference>
<dbReference type="PANTHER" id="PTHR30061:SF50">
    <property type="entry name" value="MALTOSE_MALTODEXTRIN-BINDING PERIPLASMIC PROTEIN"/>
    <property type="match status" value="1"/>
</dbReference>
<name>A0A135Z596_GARVA</name>
<evidence type="ECO:0000256" key="1">
    <source>
        <dbReference type="ARBA" id="ARBA00008520"/>
    </source>
</evidence>
<dbReference type="SUPFAM" id="SSF53850">
    <property type="entry name" value="Periplasmic binding protein-like II"/>
    <property type="match status" value="1"/>
</dbReference>
<dbReference type="GO" id="GO:0042956">
    <property type="term" value="P:maltodextrin transmembrane transport"/>
    <property type="evidence" value="ECO:0007669"/>
    <property type="project" value="TreeGrafter"/>
</dbReference>
<dbReference type="Proteomes" id="UP000070505">
    <property type="component" value="Unassembled WGS sequence"/>
</dbReference>